<sequence>MTCISRFVIPAIRQSPTPLLLSQWKDTYILGSRTAPYMALVNATAMAYVSYHFRSSSEGKLWALASVLAISIIPYTVVVVFPTNKFLEEWHEKEGLGIYRKDVDEKISEWTYKQSTRSCLTLTGGLLALFAVIRRS</sequence>
<dbReference type="EMBL" id="PEDP01000334">
    <property type="protein sequence ID" value="POS86424.1"/>
    <property type="molecule type" value="Genomic_DNA"/>
</dbReference>
<gene>
    <name evidence="7" type="ORF">EPUL_003497</name>
</gene>
<dbReference type="AlphaFoldDB" id="A0A2S4PWK7"/>
<dbReference type="OrthoDB" id="5954308at2759"/>
<evidence type="ECO:0000256" key="4">
    <source>
        <dbReference type="ARBA" id="ARBA00023136"/>
    </source>
</evidence>
<evidence type="ECO:0000256" key="2">
    <source>
        <dbReference type="ARBA" id="ARBA00022692"/>
    </source>
</evidence>
<feature type="transmembrane region" description="Helical" evidence="6">
    <location>
        <begin position="61"/>
        <end position="81"/>
    </location>
</feature>
<keyword evidence="4 6" id="KW-0472">Membrane</keyword>
<comment type="similarity">
    <text evidence="5">Belongs to the anthrone oxygenase family.</text>
</comment>
<dbReference type="InterPro" id="IPR013901">
    <property type="entry name" value="Anthrone_oxy"/>
</dbReference>
<dbReference type="PANTHER" id="PTHR35042:SF1">
    <property type="entry name" value="DUF1772-DOMAIN-CONTAINING PROTEIN"/>
    <property type="match status" value="1"/>
</dbReference>
<keyword evidence="3 6" id="KW-1133">Transmembrane helix</keyword>
<dbReference type="PANTHER" id="PTHR35042">
    <property type="entry name" value="ANTHRONE OXYGENASE ENCC"/>
    <property type="match status" value="1"/>
</dbReference>
<proteinExistence type="inferred from homology"/>
<dbReference type="Pfam" id="PF08592">
    <property type="entry name" value="Anthrone_oxy"/>
    <property type="match status" value="1"/>
</dbReference>
<evidence type="ECO:0000256" key="3">
    <source>
        <dbReference type="ARBA" id="ARBA00022989"/>
    </source>
</evidence>
<keyword evidence="8" id="KW-1185">Reference proteome</keyword>
<organism evidence="7 8">
    <name type="scientific">Erysiphe pulchra</name>
    <dbReference type="NCBI Taxonomy" id="225359"/>
    <lineage>
        <taxon>Eukaryota</taxon>
        <taxon>Fungi</taxon>
        <taxon>Dikarya</taxon>
        <taxon>Ascomycota</taxon>
        <taxon>Pezizomycotina</taxon>
        <taxon>Leotiomycetes</taxon>
        <taxon>Erysiphales</taxon>
        <taxon>Erysiphaceae</taxon>
        <taxon>Erysiphe</taxon>
    </lineage>
</organism>
<evidence type="ECO:0008006" key="9">
    <source>
        <dbReference type="Google" id="ProtNLM"/>
    </source>
</evidence>
<evidence type="ECO:0000313" key="7">
    <source>
        <dbReference type="EMBL" id="POS86424.1"/>
    </source>
</evidence>
<feature type="transmembrane region" description="Helical" evidence="6">
    <location>
        <begin position="28"/>
        <end position="49"/>
    </location>
</feature>
<evidence type="ECO:0000256" key="5">
    <source>
        <dbReference type="ARBA" id="ARBA00034313"/>
    </source>
</evidence>
<evidence type="ECO:0000256" key="1">
    <source>
        <dbReference type="ARBA" id="ARBA00004141"/>
    </source>
</evidence>
<comment type="subcellular location">
    <subcellularLocation>
        <location evidence="1">Membrane</location>
        <topology evidence="1">Multi-pass membrane protein</topology>
    </subcellularLocation>
</comment>
<protein>
    <recommendedName>
        <fullName evidence="9">DUF1772-domain-containing protein</fullName>
    </recommendedName>
</protein>
<dbReference type="Proteomes" id="UP000237438">
    <property type="component" value="Unassembled WGS sequence"/>
</dbReference>
<name>A0A2S4PWK7_9PEZI</name>
<accession>A0A2S4PWK7</accession>
<reference evidence="7 8" key="1">
    <citation type="submission" date="2017-10" db="EMBL/GenBank/DDBJ databases">
        <title>Development of genomic resources for the powdery mildew, Erysiphe pulchra.</title>
        <authorList>
            <person name="Wadl P.A."/>
            <person name="Mack B.M."/>
            <person name="Moore G."/>
            <person name="Beltz S.B."/>
        </authorList>
    </citation>
    <scope>NUCLEOTIDE SEQUENCE [LARGE SCALE GENOMIC DNA]</scope>
    <source>
        <strain evidence="7">Cflorida</strain>
    </source>
</reference>
<dbReference type="GO" id="GO:0016020">
    <property type="term" value="C:membrane"/>
    <property type="evidence" value="ECO:0007669"/>
    <property type="project" value="UniProtKB-SubCell"/>
</dbReference>
<dbReference type="STRING" id="225359.A0A2S4PWK7"/>
<keyword evidence="2 6" id="KW-0812">Transmembrane</keyword>
<evidence type="ECO:0000313" key="8">
    <source>
        <dbReference type="Proteomes" id="UP000237438"/>
    </source>
</evidence>
<comment type="caution">
    <text evidence="7">The sequence shown here is derived from an EMBL/GenBank/DDBJ whole genome shotgun (WGS) entry which is preliminary data.</text>
</comment>
<evidence type="ECO:0000256" key="6">
    <source>
        <dbReference type="SAM" id="Phobius"/>
    </source>
</evidence>